<evidence type="ECO:0000313" key="4">
    <source>
        <dbReference type="Proteomes" id="UP000235728"/>
    </source>
</evidence>
<reference evidence="3 4" key="1">
    <citation type="journal article" date="2016" name="Appl. Microbiol. Biotechnol.">
        <title>Characterization of T-DNA insertion mutants with decreased virulence in the entomopathogenic fungus Beauveria bassiana JEF-007.</title>
        <authorList>
            <person name="Kim S."/>
            <person name="Lee S.J."/>
            <person name="Nai Y.S."/>
            <person name="Yu J.S."/>
            <person name="Lee M.R."/>
            <person name="Yang Y.T."/>
            <person name="Kim J.S."/>
        </authorList>
    </citation>
    <scope>NUCLEOTIDE SEQUENCE [LARGE SCALE GENOMIC DNA]</scope>
    <source>
        <strain evidence="3 4">JEF-007</strain>
    </source>
</reference>
<dbReference type="InterPro" id="IPR008972">
    <property type="entry name" value="Cupredoxin"/>
</dbReference>
<dbReference type="Gene3D" id="2.60.40.420">
    <property type="entry name" value="Cupredoxins - blue copper proteins"/>
    <property type="match status" value="1"/>
</dbReference>
<feature type="compositionally biased region" description="Basic and acidic residues" evidence="1">
    <location>
        <begin position="135"/>
        <end position="168"/>
    </location>
</feature>
<feature type="region of interest" description="Disordered" evidence="1">
    <location>
        <begin position="112"/>
        <end position="177"/>
    </location>
</feature>
<dbReference type="InterPro" id="IPR052953">
    <property type="entry name" value="Ser-rich/MCO-related"/>
</dbReference>
<dbReference type="OMA" id="KECASGM"/>
<protein>
    <submittedName>
        <fullName evidence="3">Putative GPI-anchored cupredoxin</fullName>
    </submittedName>
</protein>
<sequence>MPSFKFVFAAAALLVAANANTVKIMATKDNRFDPDSITAKKGDILEFHFKGPKHSVIGTGFFSGFISGSSGKVFRVEVDNTDAMIFYSSQGNACASGMVGIVNPSKDKSLQDYKSRASKLSKGVSPGHTTFGGELADKGSFHDDSKSDDKDAQGGKKSGDKSGQDGKKSGNKSAQDIINSRKYCKKNSAGIVQVSPMALTGIFGAALYML</sequence>
<feature type="signal peptide" evidence="2">
    <location>
        <begin position="1"/>
        <end position="19"/>
    </location>
</feature>
<keyword evidence="2" id="KW-0732">Signal</keyword>
<dbReference type="Proteomes" id="UP000235728">
    <property type="component" value="Unassembled WGS sequence"/>
</dbReference>
<dbReference type="EMBL" id="MRVG01000003">
    <property type="protein sequence ID" value="PMB70395.1"/>
    <property type="molecule type" value="Genomic_DNA"/>
</dbReference>
<feature type="chain" id="PRO_5014626758" evidence="2">
    <location>
        <begin position="20"/>
        <end position="210"/>
    </location>
</feature>
<dbReference type="SUPFAM" id="SSF49503">
    <property type="entry name" value="Cupredoxins"/>
    <property type="match status" value="1"/>
</dbReference>
<name>A0A2N6NSZ6_BEABA</name>
<dbReference type="AlphaFoldDB" id="A0A2N6NSZ6"/>
<gene>
    <name evidence="3" type="ORF">BM221_002846</name>
</gene>
<evidence type="ECO:0000313" key="3">
    <source>
        <dbReference type="EMBL" id="PMB70395.1"/>
    </source>
</evidence>
<accession>A0A2N6NSZ6</accession>
<dbReference type="PANTHER" id="PTHR34883">
    <property type="entry name" value="SERINE-RICH PROTEIN, PUTATIVE-RELATED-RELATED"/>
    <property type="match status" value="1"/>
</dbReference>
<evidence type="ECO:0000256" key="1">
    <source>
        <dbReference type="SAM" id="MobiDB-lite"/>
    </source>
</evidence>
<proteinExistence type="predicted"/>
<evidence type="ECO:0000256" key="2">
    <source>
        <dbReference type="SAM" id="SignalP"/>
    </source>
</evidence>
<organism evidence="3 4">
    <name type="scientific">Beauveria bassiana</name>
    <name type="common">White muscardine disease fungus</name>
    <name type="synonym">Tritirachium shiotae</name>
    <dbReference type="NCBI Taxonomy" id="176275"/>
    <lineage>
        <taxon>Eukaryota</taxon>
        <taxon>Fungi</taxon>
        <taxon>Dikarya</taxon>
        <taxon>Ascomycota</taxon>
        <taxon>Pezizomycotina</taxon>
        <taxon>Sordariomycetes</taxon>
        <taxon>Hypocreomycetidae</taxon>
        <taxon>Hypocreales</taxon>
        <taxon>Cordycipitaceae</taxon>
        <taxon>Beauveria</taxon>
    </lineage>
</organism>
<dbReference type="PANTHER" id="PTHR34883:SF15">
    <property type="entry name" value="EXTRACELLULAR SERINE-RICH PROTEIN"/>
    <property type="match status" value="1"/>
</dbReference>
<comment type="caution">
    <text evidence="3">The sequence shown here is derived from an EMBL/GenBank/DDBJ whole genome shotgun (WGS) entry which is preliminary data.</text>
</comment>